<gene>
    <name evidence="4" type="ORF">tinsulaeT_19590</name>
</gene>
<reference evidence="4 5" key="1">
    <citation type="submission" date="2023-03" db="EMBL/GenBank/DDBJ databases">
        <title>Draft genome sequence of Thalassotalea insulae KCTC 62186T.</title>
        <authorList>
            <person name="Sawabe T."/>
        </authorList>
    </citation>
    <scope>NUCLEOTIDE SEQUENCE [LARGE SCALE GENOMIC DNA]</scope>
    <source>
        <strain evidence="4 5">KCTC 62186</strain>
    </source>
</reference>
<dbReference type="InterPro" id="IPR050595">
    <property type="entry name" value="Bact_response_regulator"/>
</dbReference>
<keyword evidence="1 2" id="KW-0597">Phosphoprotein</keyword>
<dbReference type="SUPFAM" id="SSF52172">
    <property type="entry name" value="CheY-like"/>
    <property type="match status" value="1"/>
</dbReference>
<sequence>MDEQLQSSILIVDDSKINIRVVSQMIGDLGHQIHVAQNGIDALKLLTRIKPSMILLDIKMPKMDGFSFCQRIKKSASRADIPVVFMSGSHDSRDIAKAKAVGGKGYLTKPIDFSRLKKEIDFNMPWTDS</sequence>
<dbReference type="PANTHER" id="PTHR44591:SF3">
    <property type="entry name" value="RESPONSE REGULATORY DOMAIN-CONTAINING PROTEIN"/>
    <property type="match status" value="1"/>
</dbReference>
<evidence type="ECO:0000259" key="3">
    <source>
        <dbReference type="PROSITE" id="PS50110"/>
    </source>
</evidence>
<name>A0ABQ6GTF3_9GAMM</name>
<comment type="caution">
    <text evidence="4">The sequence shown here is derived from an EMBL/GenBank/DDBJ whole genome shotgun (WGS) entry which is preliminary data.</text>
</comment>
<dbReference type="PROSITE" id="PS50110">
    <property type="entry name" value="RESPONSE_REGULATORY"/>
    <property type="match status" value="1"/>
</dbReference>
<feature type="domain" description="Response regulatory" evidence="3">
    <location>
        <begin position="8"/>
        <end position="124"/>
    </location>
</feature>
<dbReference type="Proteomes" id="UP001157186">
    <property type="component" value="Unassembled WGS sequence"/>
</dbReference>
<evidence type="ECO:0000313" key="5">
    <source>
        <dbReference type="Proteomes" id="UP001157186"/>
    </source>
</evidence>
<dbReference type="InterPro" id="IPR001789">
    <property type="entry name" value="Sig_transdc_resp-reg_receiver"/>
</dbReference>
<dbReference type="PANTHER" id="PTHR44591">
    <property type="entry name" value="STRESS RESPONSE REGULATOR PROTEIN 1"/>
    <property type="match status" value="1"/>
</dbReference>
<protein>
    <recommendedName>
        <fullName evidence="3">Response regulatory domain-containing protein</fullName>
    </recommendedName>
</protein>
<dbReference type="EMBL" id="BSST01000001">
    <property type="protein sequence ID" value="GLX78619.1"/>
    <property type="molecule type" value="Genomic_DNA"/>
</dbReference>
<evidence type="ECO:0000313" key="4">
    <source>
        <dbReference type="EMBL" id="GLX78619.1"/>
    </source>
</evidence>
<dbReference type="Gene3D" id="3.40.50.2300">
    <property type="match status" value="1"/>
</dbReference>
<dbReference type="SMART" id="SM00448">
    <property type="entry name" value="REC"/>
    <property type="match status" value="1"/>
</dbReference>
<accession>A0ABQ6GTF3</accession>
<dbReference type="RefSeq" id="WP_284244496.1">
    <property type="nucleotide sequence ID" value="NZ_BSST01000001.1"/>
</dbReference>
<dbReference type="InterPro" id="IPR011006">
    <property type="entry name" value="CheY-like_superfamily"/>
</dbReference>
<evidence type="ECO:0000256" key="1">
    <source>
        <dbReference type="ARBA" id="ARBA00022553"/>
    </source>
</evidence>
<organism evidence="4 5">
    <name type="scientific">Thalassotalea insulae</name>
    <dbReference type="NCBI Taxonomy" id="2056778"/>
    <lineage>
        <taxon>Bacteria</taxon>
        <taxon>Pseudomonadati</taxon>
        <taxon>Pseudomonadota</taxon>
        <taxon>Gammaproteobacteria</taxon>
        <taxon>Alteromonadales</taxon>
        <taxon>Colwelliaceae</taxon>
        <taxon>Thalassotalea</taxon>
    </lineage>
</organism>
<proteinExistence type="predicted"/>
<keyword evidence="5" id="KW-1185">Reference proteome</keyword>
<dbReference type="Pfam" id="PF00072">
    <property type="entry name" value="Response_reg"/>
    <property type="match status" value="1"/>
</dbReference>
<evidence type="ECO:0000256" key="2">
    <source>
        <dbReference type="PROSITE-ProRule" id="PRU00169"/>
    </source>
</evidence>
<feature type="modified residue" description="4-aspartylphosphate" evidence="2">
    <location>
        <position position="57"/>
    </location>
</feature>